<feature type="non-terminal residue" evidence="8">
    <location>
        <position position="1"/>
    </location>
</feature>
<dbReference type="NCBIfam" id="NF012200">
    <property type="entry name" value="choice_anch_D"/>
    <property type="match status" value="1"/>
</dbReference>
<evidence type="ECO:0000256" key="1">
    <source>
        <dbReference type="ARBA" id="ARBA00004138"/>
    </source>
</evidence>
<comment type="subcellular location">
    <subcellularLocation>
        <location evidence="1">Cell projection</location>
        <location evidence="1">Cilium</location>
    </subcellularLocation>
    <subcellularLocation>
        <location evidence="2">Cytoplasm</location>
    </subcellularLocation>
</comment>
<evidence type="ECO:0000256" key="2">
    <source>
        <dbReference type="ARBA" id="ARBA00004496"/>
    </source>
</evidence>
<feature type="non-terminal residue" evidence="8">
    <location>
        <position position="317"/>
    </location>
</feature>
<dbReference type="InterPro" id="IPR013783">
    <property type="entry name" value="Ig-like_fold"/>
</dbReference>
<organism evidence="8">
    <name type="scientific">marine metagenome</name>
    <dbReference type="NCBI Taxonomy" id="408172"/>
    <lineage>
        <taxon>unclassified sequences</taxon>
        <taxon>metagenomes</taxon>
        <taxon>ecological metagenomes</taxon>
    </lineage>
</organism>
<keyword evidence="4" id="KW-0969">Cilium</keyword>
<sequence>DDYLQNGTTYYYYVTAVDTGDLVSVSSDTVSVVPAGGTLVLADTTHAFGQVVHDQSGTWNLILANSGNGVLSVDNIATVTSYFTLSSSSAEIDPEAADTITVTFNPDLTSETAYDTISISSDDLYLTTSSVTLSGQSIWPVINLSTTSIDYSDVPINNPFEQNVVVYNTGLSDLTLSSIYVDDTDHFEITTGGLVTVGSSPNAGKRPPIEPTIAGRAGEKPPSKDITGAEDVRDLDNRSTGSPSKSTVLDETVLPGDSLVLTIAFVSADTGVFNTDLHIASNDPLGNDDLTVNLSAHATKSEIQVVNTMSVVTYVGN</sequence>
<reference evidence="8" key="1">
    <citation type="submission" date="2018-05" db="EMBL/GenBank/DDBJ databases">
        <authorList>
            <person name="Lanie J.A."/>
            <person name="Ng W.-L."/>
            <person name="Kazmierczak K.M."/>
            <person name="Andrzejewski T.M."/>
            <person name="Davidsen T.M."/>
            <person name="Wayne K.J."/>
            <person name="Tettelin H."/>
            <person name="Glass J.I."/>
            <person name="Rusch D."/>
            <person name="Podicherti R."/>
            <person name="Tsui H.-C.T."/>
            <person name="Winkler M.E."/>
        </authorList>
    </citation>
    <scope>NUCLEOTIDE SEQUENCE</scope>
</reference>
<evidence type="ECO:0000256" key="3">
    <source>
        <dbReference type="ARBA" id="ARBA00022490"/>
    </source>
</evidence>
<dbReference type="AlphaFoldDB" id="A0A382RVG5"/>
<evidence type="ECO:0000256" key="6">
    <source>
        <dbReference type="SAM" id="MobiDB-lite"/>
    </source>
</evidence>
<gene>
    <name evidence="8" type="ORF">METZ01_LOCUS354487</name>
</gene>
<feature type="region of interest" description="Disordered" evidence="6">
    <location>
        <begin position="198"/>
        <end position="247"/>
    </location>
</feature>
<dbReference type="GO" id="GO:0005929">
    <property type="term" value="C:cilium"/>
    <property type="evidence" value="ECO:0007669"/>
    <property type="project" value="UniProtKB-SubCell"/>
</dbReference>
<evidence type="ECO:0000313" key="8">
    <source>
        <dbReference type="EMBL" id="SVD01633.1"/>
    </source>
</evidence>
<dbReference type="EMBL" id="UINC01124469">
    <property type="protein sequence ID" value="SVD01633.1"/>
    <property type="molecule type" value="Genomic_DNA"/>
</dbReference>
<dbReference type="InterPro" id="IPR053879">
    <property type="entry name" value="HYDIN_VesB_CFA65-like_Ig"/>
</dbReference>
<dbReference type="GO" id="GO:0005737">
    <property type="term" value="C:cytoplasm"/>
    <property type="evidence" value="ECO:0007669"/>
    <property type="project" value="UniProtKB-SubCell"/>
</dbReference>
<evidence type="ECO:0000259" key="7">
    <source>
        <dbReference type="Pfam" id="PF22544"/>
    </source>
</evidence>
<dbReference type="Pfam" id="PF22544">
    <property type="entry name" value="HYDIN_VesB_CFA65-like_Ig"/>
    <property type="match status" value="1"/>
</dbReference>
<evidence type="ECO:0000256" key="4">
    <source>
        <dbReference type="ARBA" id="ARBA00023069"/>
    </source>
</evidence>
<keyword evidence="5" id="KW-0966">Cell projection</keyword>
<evidence type="ECO:0000256" key="5">
    <source>
        <dbReference type="ARBA" id="ARBA00023273"/>
    </source>
</evidence>
<accession>A0A382RVG5</accession>
<feature type="domain" description="HYDIN/VesB/CFA65-like Ig-like" evidence="7">
    <location>
        <begin position="39"/>
        <end position="133"/>
    </location>
</feature>
<keyword evidence="3" id="KW-0963">Cytoplasm</keyword>
<proteinExistence type="predicted"/>
<protein>
    <recommendedName>
        <fullName evidence="7">HYDIN/VesB/CFA65-like Ig-like domain-containing protein</fullName>
    </recommendedName>
</protein>
<name>A0A382RVG5_9ZZZZ</name>
<dbReference type="Gene3D" id="2.60.40.10">
    <property type="entry name" value="Immunoglobulins"/>
    <property type="match status" value="2"/>
</dbReference>
<feature type="compositionally biased region" description="Polar residues" evidence="6">
    <location>
        <begin position="238"/>
        <end position="247"/>
    </location>
</feature>